<name>A0A8J6TMF6_9BACT</name>
<dbReference type="SUPFAM" id="SSF48295">
    <property type="entry name" value="TrpR-like"/>
    <property type="match status" value="1"/>
</dbReference>
<dbReference type="Proteomes" id="UP000603434">
    <property type="component" value="Unassembled WGS sequence"/>
</dbReference>
<comment type="caution">
    <text evidence="2">The sequence shown here is derived from an EMBL/GenBank/DDBJ whole genome shotgun (WGS) entry which is preliminary data.</text>
</comment>
<evidence type="ECO:0000259" key="1">
    <source>
        <dbReference type="SMART" id="SM00760"/>
    </source>
</evidence>
<dbReference type="SMART" id="SM00760">
    <property type="entry name" value="Bac_DnaA_C"/>
    <property type="match status" value="1"/>
</dbReference>
<dbReference type="GO" id="GO:0006270">
    <property type="term" value="P:DNA replication initiation"/>
    <property type="evidence" value="ECO:0007669"/>
    <property type="project" value="InterPro"/>
</dbReference>
<feature type="domain" description="Chromosomal replication initiator DnaA C-terminal" evidence="1">
    <location>
        <begin position="77"/>
        <end position="145"/>
    </location>
</feature>
<dbReference type="GO" id="GO:0006275">
    <property type="term" value="P:regulation of DNA replication"/>
    <property type="evidence" value="ECO:0007669"/>
    <property type="project" value="InterPro"/>
</dbReference>
<dbReference type="EMBL" id="JACNJH010000130">
    <property type="protein sequence ID" value="MBC8361356.1"/>
    <property type="molecule type" value="Genomic_DNA"/>
</dbReference>
<dbReference type="GO" id="GO:0043565">
    <property type="term" value="F:sequence-specific DNA binding"/>
    <property type="evidence" value="ECO:0007669"/>
    <property type="project" value="InterPro"/>
</dbReference>
<dbReference type="InterPro" id="IPR013159">
    <property type="entry name" value="DnaA_C"/>
</dbReference>
<accession>A0A8J6TMF6</accession>
<dbReference type="Gene3D" id="1.10.1750.10">
    <property type="match status" value="1"/>
</dbReference>
<gene>
    <name evidence="2" type="ORF">H8E23_08165</name>
</gene>
<dbReference type="AlphaFoldDB" id="A0A8J6TMF6"/>
<dbReference type="InterPro" id="IPR010921">
    <property type="entry name" value="Trp_repressor/repl_initiator"/>
</dbReference>
<evidence type="ECO:0000313" key="2">
    <source>
        <dbReference type="EMBL" id="MBC8361356.1"/>
    </source>
</evidence>
<protein>
    <recommendedName>
        <fullName evidence="1">Chromosomal replication initiator DnaA C-terminal domain-containing protein</fullName>
    </recommendedName>
</protein>
<reference evidence="2 3" key="1">
    <citation type="submission" date="2020-08" db="EMBL/GenBank/DDBJ databases">
        <title>Bridging the membrane lipid divide: bacteria of the FCB group superphylum have the potential to synthesize archaeal ether lipids.</title>
        <authorList>
            <person name="Villanueva L."/>
            <person name="Von Meijenfeldt F.A.B."/>
            <person name="Westbye A.B."/>
            <person name="Yadav S."/>
            <person name="Hopmans E.C."/>
            <person name="Dutilh B.E."/>
            <person name="Sinninghe Damste J.S."/>
        </authorList>
    </citation>
    <scope>NUCLEOTIDE SEQUENCE [LARGE SCALE GENOMIC DNA]</scope>
    <source>
        <strain evidence="2">NIOZ-UU30</strain>
    </source>
</reference>
<proteinExistence type="predicted"/>
<organism evidence="2 3">
    <name type="scientific">Candidatus Desulfatibia profunda</name>
    <dbReference type="NCBI Taxonomy" id="2841695"/>
    <lineage>
        <taxon>Bacteria</taxon>
        <taxon>Pseudomonadati</taxon>
        <taxon>Thermodesulfobacteriota</taxon>
        <taxon>Desulfobacteria</taxon>
        <taxon>Desulfobacterales</taxon>
        <taxon>Desulfobacterales incertae sedis</taxon>
        <taxon>Candidatus Desulfatibia</taxon>
    </lineage>
</organism>
<sequence length="158" mass="18147">MARTRHTLPLAQDYLHPRYLKDDQLKHLIYRSFINSFAGNPNCLLCLGVDTQHVHLLLRTGLMPITTVMRRLLTGYDFDWLVDQVATLFGLEQDIVTRPGRYPDTVEARSVLCYWAARELGLSTLELSKRLGISQPTASQSVKRGEKIVKEMELKMME</sequence>
<evidence type="ECO:0000313" key="3">
    <source>
        <dbReference type="Proteomes" id="UP000603434"/>
    </source>
</evidence>
<dbReference type="GO" id="GO:0005524">
    <property type="term" value="F:ATP binding"/>
    <property type="evidence" value="ECO:0007669"/>
    <property type="project" value="InterPro"/>
</dbReference>